<dbReference type="FunFam" id="3.10.50.10:FF:000003">
    <property type="entry name" value="Class V chitinase CHIT5b"/>
    <property type="match status" value="1"/>
</dbReference>
<feature type="signal peptide" evidence="8">
    <location>
        <begin position="1"/>
        <end position="27"/>
    </location>
</feature>
<dbReference type="Pfam" id="PF00704">
    <property type="entry name" value="Glyco_hydro_18"/>
    <property type="match status" value="1"/>
</dbReference>
<keyword evidence="2 8" id="KW-0732">Signal</keyword>
<reference evidence="11" key="1">
    <citation type="journal article" date="2010" name="Nat. Biotechnol.">
        <title>Draft genome sequence of the oilseed species Ricinus communis.</title>
        <authorList>
            <person name="Chan A.P."/>
            <person name="Crabtree J."/>
            <person name="Zhao Q."/>
            <person name="Lorenzi H."/>
            <person name="Orvis J."/>
            <person name="Puiu D."/>
            <person name="Melake-Berhan A."/>
            <person name="Jones K.M."/>
            <person name="Redman J."/>
            <person name="Chen G."/>
            <person name="Cahoon E.B."/>
            <person name="Gedil M."/>
            <person name="Stanke M."/>
            <person name="Haas B.J."/>
            <person name="Wortman J.R."/>
            <person name="Fraser-Liggett C.M."/>
            <person name="Ravel J."/>
            <person name="Rabinowicz P.D."/>
        </authorList>
    </citation>
    <scope>NUCLEOTIDE SEQUENCE [LARGE SCALE GENOMIC DNA]</scope>
    <source>
        <strain evidence="11">cv. Hale</strain>
    </source>
</reference>
<dbReference type="InterPro" id="IPR001223">
    <property type="entry name" value="Glyco_hydro18_cat"/>
</dbReference>
<dbReference type="PRINTS" id="PR01217">
    <property type="entry name" value="PRICHEXTENSN"/>
</dbReference>
<dbReference type="GO" id="GO:0008843">
    <property type="term" value="F:endochitinase activity"/>
    <property type="evidence" value="ECO:0007669"/>
    <property type="project" value="UniProtKB-EC"/>
</dbReference>
<dbReference type="PROSITE" id="PS51910">
    <property type="entry name" value="GH18_2"/>
    <property type="match status" value="1"/>
</dbReference>
<dbReference type="GO" id="GO:0005975">
    <property type="term" value="P:carbohydrate metabolic process"/>
    <property type="evidence" value="ECO:0007669"/>
    <property type="project" value="InterPro"/>
</dbReference>
<dbReference type="eggNOG" id="KOG2806">
    <property type="taxonomic scope" value="Eukaryota"/>
</dbReference>
<dbReference type="InterPro" id="IPR029070">
    <property type="entry name" value="Chitinase_insertion_sf"/>
</dbReference>
<evidence type="ECO:0000256" key="2">
    <source>
        <dbReference type="ARBA" id="ARBA00022729"/>
    </source>
</evidence>
<accession>B9RNX9</accession>
<feature type="region of interest" description="Disordered" evidence="7">
    <location>
        <begin position="128"/>
        <end position="166"/>
    </location>
</feature>
<sequence length="517" mass="56456">MANPKTVISPLIFLMLYTATFIRTADCDFFAQLIPISLAPSPYPIPRLDWSSPSPRPATPSYFPDPSSPSYPAIASPPAVPVSPSYPGTPFYPAEPTSPSKSMPEAPAANSPTYPVVSSPPAISVSPSYPVVPASPSEPSSEAPAANAPAISPTAPPPPPYPSQPPVGYDYQGIKAAYWPSFSGLDASAIDTTYFTHIYYAFLLLDPVTYKLDVTPFDQEKIPGFISTLRARNHPVTILLSIGGADINQTKYFSIMSSSRETREGFISSTIEVARNYGFDGLDLDWESPANDQEMLDLALLLSEWRNSLDLEATTTGQPRLLLSSAVYYSSRFTSYGEPRSYPVQAMNDFLDWINPMCYDYHGAWANFTGPNSALFDPYSNVSTSYGIGSWIESGVLPEKIVMGLPLYGRTWTLQNPNDHGIGARAISAGPGDGVLSYSQIMEFNSINKGAVHFDGATVSYYSTSGDSWIGYDDTISVDWKVRFARSRGLGGYFFWALGMDLDWTISRLASNSWDRK</sequence>
<feature type="compositionally biased region" description="Low complexity" evidence="7">
    <location>
        <begin position="128"/>
        <end position="153"/>
    </location>
</feature>
<dbReference type="InterPro" id="IPR017853">
    <property type="entry name" value="GH"/>
</dbReference>
<comment type="similarity">
    <text evidence="1">Belongs to the glycosyl hydrolase 18 family. Chitinase class V subfamily.</text>
</comment>
<feature type="chain" id="PRO_5002890906" evidence="8">
    <location>
        <begin position="28"/>
        <end position="517"/>
    </location>
</feature>
<proteinExistence type="inferred from homology"/>
<dbReference type="PANTHER" id="PTHR11177">
    <property type="entry name" value="CHITINASE"/>
    <property type="match status" value="1"/>
</dbReference>
<dbReference type="InterPro" id="IPR001579">
    <property type="entry name" value="Glyco_hydro_18_chit_AS"/>
</dbReference>
<evidence type="ECO:0000259" key="9">
    <source>
        <dbReference type="PROSITE" id="PS51910"/>
    </source>
</evidence>
<dbReference type="GO" id="GO:0008061">
    <property type="term" value="F:chitin binding"/>
    <property type="evidence" value="ECO:0007669"/>
    <property type="project" value="InterPro"/>
</dbReference>
<evidence type="ECO:0000256" key="4">
    <source>
        <dbReference type="ARBA" id="ARBA00023180"/>
    </source>
</evidence>
<dbReference type="InterPro" id="IPR050314">
    <property type="entry name" value="Glycosyl_Hydrlase_18"/>
</dbReference>
<evidence type="ECO:0000256" key="8">
    <source>
        <dbReference type="SAM" id="SignalP"/>
    </source>
</evidence>
<keyword evidence="4" id="KW-0325">Glycoprotein</keyword>
<dbReference type="SUPFAM" id="SSF54556">
    <property type="entry name" value="Chitinase insertion domain"/>
    <property type="match status" value="1"/>
</dbReference>
<evidence type="ECO:0000313" key="10">
    <source>
        <dbReference type="EMBL" id="EEF46897.1"/>
    </source>
</evidence>
<evidence type="ECO:0000256" key="1">
    <source>
        <dbReference type="ARBA" id="ARBA00008682"/>
    </source>
</evidence>
<dbReference type="GO" id="GO:0004568">
    <property type="term" value="F:chitinase activity"/>
    <property type="evidence" value="ECO:0000318"/>
    <property type="project" value="GO_Central"/>
</dbReference>
<dbReference type="GO" id="GO:0006032">
    <property type="term" value="P:chitin catabolic process"/>
    <property type="evidence" value="ECO:0000318"/>
    <property type="project" value="GO_Central"/>
</dbReference>
<dbReference type="AlphaFoldDB" id="B9RNX9"/>
<dbReference type="EC" id="3.2.1.14" evidence="10"/>
<evidence type="ECO:0000256" key="6">
    <source>
        <dbReference type="RuleBase" id="RU000489"/>
    </source>
</evidence>
<dbReference type="Proteomes" id="UP000008311">
    <property type="component" value="Unassembled WGS sequence"/>
</dbReference>
<dbReference type="CDD" id="cd02879">
    <property type="entry name" value="GH18_plant_chitinase_class_V"/>
    <property type="match status" value="1"/>
</dbReference>
<evidence type="ECO:0000256" key="7">
    <source>
        <dbReference type="SAM" id="MobiDB-lite"/>
    </source>
</evidence>
<dbReference type="EMBL" id="EQ973791">
    <property type="protein sequence ID" value="EEF46897.1"/>
    <property type="molecule type" value="Genomic_DNA"/>
</dbReference>
<organism evidence="10 11">
    <name type="scientific">Ricinus communis</name>
    <name type="common">Castor bean</name>
    <dbReference type="NCBI Taxonomy" id="3988"/>
    <lineage>
        <taxon>Eukaryota</taxon>
        <taxon>Viridiplantae</taxon>
        <taxon>Streptophyta</taxon>
        <taxon>Embryophyta</taxon>
        <taxon>Tracheophyta</taxon>
        <taxon>Spermatophyta</taxon>
        <taxon>Magnoliopsida</taxon>
        <taxon>eudicotyledons</taxon>
        <taxon>Gunneridae</taxon>
        <taxon>Pentapetalae</taxon>
        <taxon>rosids</taxon>
        <taxon>fabids</taxon>
        <taxon>Malpighiales</taxon>
        <taxon>Euphorbiaceae</taxon>
        <taxon>Acalyphoideae</taxon>
        <taxon>Acalypheae</taxon>
        <taxon>Ricinus</taxon>
    </lineage>
</organism>
<dbReference type="InterPro" id="IPR011583">
    <property type="entry name" value="Chitinase_II/V-like_cat"/>
</dbReference>
<dbReference type="SMART" id="SM00636">
    <property type="entry name" value="Glyco_18"/>
    <property type="match status" value="1"/>
</dbReference>
<dbReference type="GO" id="GO:0005576">
    <property type="term" value="C:extracellular region"/>
    <property type="evidence" value="ECO:0000318"/>
    <property type="project" value="GO_Central"/>
</dbReference>
<gene>
    <name evidence="10" type="ORF">RCOM_0922130</name>
</gene>
<protein>
    <submittedName>
        <fullName evidence="10">Chitinase, putative</fullName>
        <ecNumber evidence="10">3.2.1.14</ecNumber>
    </submittedName>
</protein>
<dbReference type="Gene3D" id="3.20.20.80">
    <property type="entry name" value="Glycosidases"/>
    <property type="match status" value="1"/>
</dbReference>
<name>B9RNX9_RICCO</name>
<dbReference type="SUPFAM" id="SSF51445">
    <property type="entry name" value="(Trans)glycosidases"/>
    <property type="match status" value="1"/>
</dbReference>
<keyword evidence="11" id="KW-1185">Reference proteome</keyword>
<dbReference type="OrthoDB" id="76388at2759"/>
<keyword evidence="5 6" id="KW-0326">Glycosidase</keyword>
<dbReference type="OMA" id="FYYCSGG"/>
<evidence type="ECO:0000313" key="11">
    <source>
        <dbReference type="Proteomes" id="UP000008311"/>
    </source>
</evidence>
<feature type="compositionally biased region" description="Pro residues" evidence="7">
    <location>
        <begin position="154"/>
        <end position="165"/>
    </location>
</feature>
<dbReference type="PANTHER" id="PTHR11177:SF317">
    <property type="entry name" value="CHITINASE 12-RELATED"/>
    <property type="match status" value="1"/>
</dbReference>
<dbReference type="PROSITE" id="PS01095">
    <property type="entry name" value="GH18_1"/>
    <property type="match status" value="1"/>
</dbReference>
<feature type="domain" description="GH18" evidence="9">
    <location>
        <begin position="173"/>
        <end position="517"/>
    </location>
</feature>
<dbReference type="Gene3D" id="3.10.50.10">
    <property type="match status" value="1"/>
</dbReference>
<dbReference type="STRING" id="3988.B9RNX9"/>
<dbReference type="InParanoid" id="B9RNX9"/>
<keyword evidence="3 6" id="KW-0378">Hydrolase</keyword>
<evidence type="ECO:0000256" key="5">
    <source>
        <dbReference type="ARBA" id="ARBA00023295"/>
    </source>
</evidence>
<evidence type="ECO:0000256" key="3">
    <source>
        <dbReference type="ARBA" id="ARBA00022801"/>
    </source>
</evidence>